<reference evidence="2" key="1">
    <citation type="submission" date="2012-03" db="EMBL/GenBank/DDBJ databases">
        <title>Complete sequence of chromosome of Deinococcus peraridilitoris DSM 19664.</title>
        <authorList>
            <person name="Lucas S."/>
            <person name="Copeland A."/>
            <person name="Lapidus A."/>
            <person name="Glavina del Rio T."/>
            <person name="Dalin E."/>
            <person name="Tice H."/>
            <person name="Bruce D."/>
            <person name="Goodwin L."/>
            <person name="Pitluck S."/>
            <person name="Peters L."/>
            <person name="Mikhailova N."/>
            <person name="Lu M."/>
            <person name="Kyrpides N."/>
            <person name="Mavromatis K."/>
            <person name="Ivanova N."/>
            <person name="Brettin T."/>
            <person name="Detter J.C."/>
            <person name="Han C."/>
            <person name="Larimer F."/>
            <person name="Land M."/>
            <person name="Hauser L."/>
            <person name="Markowitz V."/>
            <person name="Cheng J.-F."/>
            <person name="Hugenholtz P."/>
            <person name="Woyke T."/>
            <person name="Wu D."/>
            <person name="Pukall R."/>
            <person name="Steenblock K."/>
            <person name="Brambilla E."/>
            <person name="Klenk H.-P."/>
            <person name="Eisen J.A."/>
        </authorList>
    </citation>
    <scope>NUCLEOTIDE SEQUENCE [LARGE SCALE GENOMIC DNA]</scope>
    <source>
        <strain evidence="2">DSM 19664 / LMG 22246 / CIP 109416 / KR-200</strain>
    </source>
</reference>
<evidence type="ECO:0000313" key="2">
    <source>
        <dbReference type="Proteomes" id="UP000010467"/>
    </source>
</evidence>
<accession>K9ZYQ7</accession>
<dbReference type="HOGENOM" id="CLU_206433_0_0_0"/>
<dbReference type="RefSeq" id="WP_015234644.1">
    <property type="nucleotide sequence ID" value="NC_019793.1"/>
</dbReference>
<protein>
    <submittedName>
        <fullName evidence="1">Uncharacterized protein</fullName>
    </submittedName>
</protein>
<dbReference type="Proteomes" id="UP000010467">
    <property type="component" value="Chromosome"/>
</dbReference>
<name>K9ZYQ7_DEIPD</name>
<evidence type="ECO:0000313" key="1">
    <source>
        <dbReference type="EMBL" id="AFZ66334.1"/>
    </source>
</evidence>
<organism evidence="1 2">
    <name type="scientific">Deinococcus peraridilitoris (strain DSM 19664 / LMG 22246 / CIP 109416 / KR-200)</name>
    <dbReference type="NCBI Taxonomy" id="937777"/>
    <lineage>
        <taxon>Bacteria</taxon>
        <taxon>Thermotogati</taxon>
        <taxon>Deinococcota</taxon>
        <taxon>Deinococci</taxon>
        <taxon>Deinococcales</taxon>
        <taxon>Deinococcaceae</taxon>
        <taxon>Deinococcus</taxon>
    </lineage>
</organism>
<dbReference type="PATRIC" id="fig|937777.3.peg.761"/>
<dbReference type="STRING" id="937777.Deipe_0755"/>
<dbReference type="KEGG" id="dpd:Deipe_0755"/>
<proteinExistence type="predicted"/>
<sequence>MPDPLDRFLARQARALGLSADTVNESDADTLRDFCNVVLRELGARGLLEEHAEPGCFASARETGN</sequence>
<gene>
    <name evidence="1" type="ordered locus">Deipe_0755</name>
</gene>
<dbReference type="EMBL" id="CP003382">
    <property type="protein sequence ID" value="AFZ66334.1"/>
    <property type="molecule type" value="Genomic_DNA"/>
</dbReference>
<dbReference type="OrthoDB" id="72622at2"/>
<keyword evidence="2" id="KW-1185">Reference proteome</keyword>
<dbReference type="AlphaFoldDB" id="K9ZYQ7"/>